<evidence type="ECO:0000256" key="4">
    <source>
        <dbReference type="ARBA" id="ARBA00023136"/>
    </source>
</evidence>
<proteinExistence type="inferred from homology"/>
<comment type="subcellular location">
    <subcellularLocation>
        <location evidence="5">Cell membrane</location>
        <topology evidence="5">Multi-pass membrane protein</topology>
    </subcellularLocation>
    <subcellularLocation>
        <location evidence="1">Membrane</location>
        <topology evidence="1">Multi-pass membrane protein</topology>
    </subcellularLocation>
</comment>
<sequence>MTALHFFCKLECMNEMIILRLIQALLVLAMLFIFLLLVRHIQKNKINPFKRFWTGFWIGLVTDALDTLGIGSFATTTTCFKLTKLVTDDRKLPGTMTVGHVLPVLIQSLCFIFVVKVEVLTLVTMAAAAFIGAYFGTKITKNWHTPTVQRILGGLLILAALIMIFRMIFHPGDNLSDAVHGLHGIWLFVGIAFNFTVGVLMTMGLGNYAPELIFFSLMGLSPTVAMPVMMLDAAMIMTASSSQFIKADRVSWDGFAGIVLGGIIGVLLAVFFLTNLDLNSLKLLVVLIVIFTGGMLIRSSLNPSIASKQKQTH</sequence>
<dbReference type="Pfam" id="PF01925">
    <property type="entry name" value="TauE"/>
    <property type="match status" value="1"/>
</dbReference>
<dbReference type="PANTHER" id="PTHR43483">
    <property type="entry name" value="MEMBRANE TRANSPORTER PROTEIN HI_0806-RELATED"/>
    <property type="match status" value="1"/>
</dbReference>
<feature type="transmembrane region" description="Helical" evidence="5">
    <location>
        <begin position="52"/>
        <end position="74"/>
    </location>
</feature>
<keyword evidence="4 5" id="KW-0472">Membrane</keyword>
<accession>A0A9X7SAB5</accession>
<feature type="transmembrane region" description="Helical" evidence="5">
    <location>
        <begin position="212"/>
        <end position="231"/>
    </location>
</feature>
<protein>
    <recommendedName>
        <fullName evidence="5">Probable membrane transporter protein</fullName>
    </recommendedName>
</protein>
<evidence type="ECO:0000256" key="2">
    <source>
        <dbReference type="ARBA" id="ARBA00022692"/>
    </source>
</evidence>
<organism evidence="6 7">
    <name type="scientific">Streptococcus dysgalactiae subsp. dysgalactiae</name>
    <dbReference type="NCBI Taxonomy" id="99822"/>
    <lineage>
        <taxon>Bacteria</taxon>
        <taxon>Bacillati</taxon>
        <taxon>Bacillota</taxon>
        <taxon>Bacilli</taxon>
        <taxon>Lactobacillales</taxon>
        <taxon>Streptococcaceae</taxon>
        <taxon>Streptococcus</taxon>
    </lineage>
</organism>
<comment type="similarity">
    <text evidence="5">Belongs to the 4-toluene sulfonate uptake permease (TSUP) (TC 2.A.102) family.</text>
</comment>
<dbReference type="PANTHER" id="PTHR43483:SF3">
    <property type="entry name" value="MEMBRANE TRANSPORTER PROTEIN HI_0806-RELATED"/>
    <property type="match status" value="1"/>
</dbReference>
<evidence type="ECO:0000256" key="5">
    <source>
        <dbReference type="RuleBase" id="RU363041"/>
    </source>
</evidence>
<feature type="transmembrane region" description="Helical" evidence="5">
    <location>
        <begin position="181"/>
        <end position="206"/>
    </location>
</feature>
<feature type="transmembrane region" description="Helical" evidence="5">
    <location>
        <begin position="280"/>
        <end position="301"/>
    </location>
</feature>
<evidence type="ECO:0000256" key="3">
    <source>
        <dbReference type="ARBA" id="ARBA00022989"/>
    </source>
</evidence>
<feature type="transmembrane region" description="Helical" evidence="5">
    <location>
        <begin position="94"/>
        <end position="114"/>
    </location>
</feature>
<dbReference type="Proteomes" id="UP000347383">
    <property type="component" value="Chromosome"/>
</dbReference>
<name>A0A9X7SAB5_STRDY</name>
<feature type="transmembrane region" description="Helical" evidence="5">
    <location>
        <begin position="119"/>
        <end position="136"/>
    </location>
</feature>
<gene>
    <name evidence="6" type="ORF">EA457_09390</name>
</gene>
<evidence type="ECO:0000313" key="7">
    <source>
        <dbReference type="Proteomes" id="UP000347383"/>
    </source>
</evidence>
<reference evidence="6 7" key="1">
    <citation type="submission" date="2018-10" db="EMBL/GenBank/DDBJ databases">
        <title>Comparative Genomics Analysis of the Streptococcus dysgalactiae subspecies dysgalactiae.</title>
        <authorList>
            <person name="Koh T.H."/>
            <person name="Abdul Rahman N."/>
            <person name="Sessions O.M."/>
        </authorList>
    </citation>
    <scope>NUCLEOTIDE SEQUENCE [LARGE SCALE GENOMIC DNA]</scope>
    <source>
        <strain evidence="6 7">DB60705-15</strain>
    </source>
</reference>
<keyword evidence="3 5" id="KW-1133">Transmembrane helix</keyword>
<feature type="transmembrane region" description="Helical" evidence="5">
    <location>
        <begin position="17"/>
        <end position="40"/>
    </location>
</feature>
<evidence type="ECO:0000313" key="6">
    <source>
        <dbReference type="EMBL" id="QGH02725.1"/>
    </source>
</evidence>
<dbReference type="InterPro" id="IPR002781">
    <property type="entry name" value="TM_pro_TauE-like"/>
</dbReference>
<evidence type="ECO:0000256" key="1">
    <source>
        <dbReference type="ARBA" id="ARBA00004141"/>
    </source>
</evidence>
<feature type="transmembrane region" description="Helical" evidence="5">
    <location>
        <begin position="148"/>
        <end position="169"/>
    </location>
</feature>
<dbReference type="EMBL" id="CP033165">
    <property type="protein sequence ID" value="QGH02725.1"/>
    <property type="molecule type" value="Genomic_DNA"/>
</dbReference>
<feature type="transmembrane region" description="Helical" evidence="5">
    <location>
        <begin position="252"/>
        <end position="274"/>
    </location>
</feature>
<keyword evidence="2 5" id="KW-0812">Transmembrane</keyword>
<dbReference type="AlphaFoldDB" id="A0A9X7SAB5"/>
<keyword evidence="5" id="KW-1003">Cell membrane</keyword>